<evidence type="ECO:0000313" key="2">
    <source>
        <dbReference type="EMBL" id="JAE27692.1"/>
    </source>
</evidence>
<feature type="transmembrane region" description="Helical" evidence="1">
    <location>
        <begin position="57"/>
        <end position="76"/>
    </location>
</feature>
<evidence type="ECO:0000256" key="1">
    <source>
        <dbReference type="SAM" id="Phobius"/>
    </source>
</evidence>
<keyword evidence="1" id="KW-1133">Transmembrane helix</keyword>
<dbReference type="EMBL" id="GBRH01170204">
    <property type="protein sequence ID" value="JAE27692.1"/>
    <property type="molecule type" value="Transcribed_RNA"/>
</dbReference>
<accession>A0A0A9GT11</accession>
<protein>
    <submittedName>
        <fullName evidence="2">Uncharacterized protein</fullName>
    </submittedName>
</protein>
<organism evidence="2">
    <name type="scientific">Arundo donax</name>
    <name type="common">Giant reed</name>
    <name type="synonym">Donax arundinaceus</name>
    <dbReference type="NCBI Taxonomy" id="35708"/>
    <lineage>
        <taxon>Eukaryota</taxon>
        <taxon>Viridiplantae</taxon>
        <taxon>Streptophyta</taxon>
        <taxon>Embryophyta</taxon>
        <taxon>Tracheophyta</taxon>
        <taxon>Spermatophyta</taxon>
        <taxon>Magnoliopsida</taxon>
        <taxon>Liliopsida</taxon>
        <taxon>Poales</taxon>
        <taxon>Poaceae</taxon>
        <taxon>PACMAD clade</taxon>
        <taxon>Arundinoideae</taxon>
        <taxon>Arundineae</taxon>
        <taxon>Arundo</taxon>
    </lineage>
</organism>
<keyword evidence="1" id="KW-0812">Transmembrane</keyword>
<name>A0A0A9GT11_ARUDO</name>
<dbReference type="AlphaFoldDB" id="A0A0A9GT11"/>
<reference evidence="2" key="1">
    <citation type="submission" date="2014-09" db="EMBL/GenBank/DDBJ databases">
        <authorList>
            <person name="Magalhaes I.L.F."/>
            <person name="Oliveira U."/>
            <person name="Santos F.R."/>
            <person name="Vidigal T.H.D.A."/>
            <person name="Brescovit A.D."/>
            <person name="Santos A.J."/>
        </authorList>
    </citation>
    <scope>NUCLEOTIDE SEQUENCE</scope>
    <source>
        <tissue evidence="2">Shoot tissue taken approximately 20 cm above the soil surface</tissue>
    </source>
</reference>
<sequence>MGILLNHKNMVQCSNIAALPITSIVQHRCVKFLLLLLNYCSLDTNLLEWTVRCIESCYFLSFMKFINIFILWLQYINI</sequence>
<proteinExistence type="predicted"/>
<reference evidence="2" key="2">
    <citation type="journal article" date="2015" name="Data Brief">
        <title>Shoot transcriptome of the giant reed, Arundo donax.</title>
        <authorList>
            <person name="Barrero R.A."/>
            <person name="Guerrero F.D."/>
            <person name="Moolhuijzen P."/>
            <person name="Goolsby J.A."/>
            <person name="Tidwell J."/>
            <person name="Bellgard S.E."/>
            <person name="Bellgard M.I."/>
        </authorList>
    </citation>
    <scope>NUCLEOTIDE SEQUENCE</scope>
    <source>
        <tissue evidence="2">Shoot tissue taken approximately 20 cm above the soil surface</tissue>
    </source>
</reference>
<keyword evidence="1" id="KW-0472">Membrane</keyword>